<reference evidence="2" key="3">
    <citation type="journal article" date="2000" name="Genome Res.">
        <title>RIKEN integrated sequence analysis (RISA) system--384-format sequencing pipeline with 384 multicapillary sequencer.</title>
        <authorList>
            <person name="Shibata K."/>
            <person name="Itoh M."/>
            <person name="Aizawa K."/>
            <person name="Nagaoka S."/>
            <person name="Sasaki N."/>
            <person name="Carninci P."/>
            <person name="Konno H."/>
            <person name="Akiyama J."/>
            <person name="Nishi K."/>
            <person name="Kitsunai T."/>
            <person name="Tashiro H."/>
            <person name="Itoh M."/>
            <person name="Sumi N."/>
            <person name="Ishii Y."/>
            <person name="Nakamura S."/>
            <person name="Hazama M."/>
            <person name="Nishine T."/>
            <person name="Harada A."/>
            <person name="Yamamoto R."/>
            <person name="Matsumoto H."/>
            <person name="Sakaguchi S."/>
            <person name="Ikegami T."/>
            <person name="Kashiwagi K."/>
            <person name="Fujiwake S."/>
            <person name="Inoue K."/>
            <person name="Togawa Y."/>
            <person name="Izawa M."/>
            <person name="Ohara E."/>
            <person name="Watahiki M."/>
            <person name="Yoneda Y."/>
            <person name="Ishikawa T."/>
            <person name="Ozawa K."/>
            <person name="Tanaka T."/>
            <person name="Matsuura S."/>
            <person name="Kawai J."/>
            <person name="Okazaki Y."/>
            <person name="Muramatsu M."/>
            <person name="Inoue Y."/>
            <person name="Kira A."/>
            <person name="Hayashizaki Y."/>
        </authorList>
    </citation>
    <scope>NUCLEOTIDE SEQUENCE</scope>
    <source>
        <strain evidence="2">C57BL/6J</strain>
        <tissue evidence="2">Hippocampus</tissue>
    </source>
</reference>
<protein>
    <submittedName>
        <fullName evidence="1">Predicted gene, EG328354</fullName>
    </submittedName>
</protein>
<dbReference type="EMBL" id="AK083193">
    <property type="protein sequence ID" value="BAC38804.1"/>
    <property type="molecule type" value="mRNA"/>
</dbReference>
<evidence type="ECO:0000313" key="1">
    <source>
        <dbReference type="EMBL" id="AAI47067.1"/>
    </source>
</evidence>
<reference evidence="2" key="1">
    <citation type="journal article" date="1999" name="Methods Enzymol.">
        <title>High-efficiency full-length cDNA cloning.</title>
        <authorList>
            <person name="Carninci P."/>
            <person name="Hayashizaki Y."/>
        </authorList>
    </citation>
    <scope>NUCLEOTIDE SEQUENCE</scope>
    <source>
        <strain evidence="2">C57BL/6J</strain>
        <tissue evidence="2">Hippocampus</tissue>
    </source>
</reference>
<name>Q8C427_MOUSE</name>
<sequence>MSHLSLQCHLQEPRMITSMTVHDRMQLIALLISIILMLHRGCSAEVYWAYVPNPTIIHPVTWDETVDIPVYVNQTKYLGEYSDGHILQFHAFLNYSGKYEGSLLCFGKNLTENCEQVNIEDDGTIILMQAYIGPWTFII</sequence>
<reference evidence="2" key="8">
    <citation type="journal article" date="2005" name="Science">
        <title>The Transcriptional Landscape of the Mammalian Genome.</title>
        <authorList>
            <consortium name="The FANTOM Consortium"/>
            <consortium name="Riken Genome Exploration Research Group and Genome Science Group (Genome Network Project Core Group)"/>
        </authorList>
    </citation>
    <scope>NUCLEOTIDE SEQUENCE</scope>
    <source>
        <strain evidence="2">C57BL/6J</strain>
        <tissue evidence="2">Hippocampus</tissue>
    </source>
</reference>
<dbReference type="EMBL" id="BC147066">
    <property type="protein sequence ID" value="AAI47067.1"/>
    <property type="molecule type" value="mRNA"/>
</dbReference>
<evidence type="ECO:0000313" key="2">
    <source>
        <dbReference type="EMBL" id="BAC38804.1"/>
    </source>
</evidence>
<reference evidence="2" key="2">
    <citation type="journal article" date="2000" name="Genome Res.">
        <title>Normalization and subtraction of cap-trapper-selected cDNAs to prepare full-length cDNA libraries for rapid discovery of new genes.</title>
        <authorList>
            <person name="Carninci P."/>
            <person name="Shibata Y."/>
            <person name="Hayatsu N."/>
            <person name="Sugahara Y."/>
            <person name="Shibata K."/>
            <person name="Itoh M."/>
            <person name="Konno H."/>
            <person name="Okazaki Y."/>
            <person name="Muramatsu M."/>
            <person name="Hayashizaki Y."/>
        </authorList>
    </citation>
    <scope>NUCLEOTIDE SEQUENCE</scope>
    <source>
        <strain evidence="2">C57BL/6J</strain>
        <tissue evidence="2">Hippocampus</tissue>
    </source>
</reference>
<evidence type="ECO:0000313" key="3">
    <source>
        <dbReference type="MGI" id="MGI:3643653"/>
    </source>
</evidence>
<dbReference type="AlphaFoldDB" id="Q8C427"/>
<reference evidence="2" key="6">
    <citation type="submission" date="2002-04" db="EMBL/GenBank/DDBJ databases">
        <authorList>
            <person name="Adachi J."/>
            <person name="Aizawa K."/>
            <person name="Akimura T."/>
            <person name="Arakawa T."/>
            <person name="Bono H."/>
            <person name="Carninci P."/>
            <person name="Fukuda S."/>
            <person name="Furuno M."/>
            <person name="Hanagaki T."/>
            <person name="Hara A."/>
            <person name="Hashizume W."/>
            <person name="Hayashida K."/>
            <person name="Hayatsu N."/>
            <person name="Hiramoto K."/>
            <person name="Hiraoka T."/>
            <person name="Hirozane T."/>
            <person name="Hori F."/>
            <person name="Imotani K."/>
            <person name="Ishii Y."/>
            <person name="Itoh M."/>
            <person name="Kagawa I."/>
            <person name="Kasukawa T."/>
            <person name="Katoh H."/>
            <person name="Kawai J."/>
            <person name="Kojima Y."/>
            <person name="Kondo S."/>
            <person name="Konno H."/>
            <person name="Kouda M."/>
            <person name="Koya S."/>
            <person name="Kurihara C."/>
            <person name="Matsuyama T."/>
            <person name="Miyazaki A."/>
            <person name="Murata M."/>
            <person name="Nakamura M."/>
            <person name="Nishi K."/>
            <person name="Nomura K."/>
            <person name="Numazaki R."/>
            <person name="Ohno M."/>
            <person name="Ohsato N."/>
            <person name="Okazaki Y."/>
            <person name="Saito R."/>
            <person name="Saitoh H."/>
            <person name="Sakai C."/>
            <person name="Sakai K."/>
            <person name="Sakazume N."/>
            <person name="Sano H."/>
            <person name="Sasaki D."/>
            <person name="Shibata K."/>
            <person name="Shinagawa A."/>
            <person name="Shiraki T."/>
            <person name="Sogabe Y."/>
            <person name="Tagami M."/>
            <person name="Tagawa A."/>
            <person name="Takahashi F."/>
            <person name="Takaku-Akahira S."/>
            <person name="Takeda Y."/>
            <person name="Tanaka T."/>
            <person name="Tomaru A."/>
            <person name="Toya T."/>
            <person name="Yasunishi A."/>
            <person name="Muramatsu M."/>
            <person name="Hayashizaki Y."/>
        </authorList>
    </citation>
    <scope>NUCLEOTIDE SEQUENCE</scope>
    <source>
        <strain evidence="2">C57BL/6J</strain>
        <tissue evidence="2">Hippocampus</tissue>
    </source>
</reference>
<accession>Q8C427</accession>
<reference evidence="1" key="7">
    <citation type="journal article" date="2004" name="Genome Res.">
        <title>The status, quality, and expansion of the NIH full-length cDNA project: the Mammalian Gene Collection (MGC).</title>
        <authorList>
            <consortium name="The MGC Project Team"/>
            <person name="Gerhard D.S."/>
            <person name="Wagner L."/>
            <person name="Feingold E.A."/>
            <person name="Shenmen C.M."/>
            <person name="Grouse L.H."/>
            <person name="Schuler G."/>
            <person name="Klein S.L."/>
            <person name="Old S."/>
            <person name="Rasooly R."/>
            <person name="Good P."/>
            <person name="Guyer M."/>
            <person name="Peck A.M."/>
            <person name="Derge J.G."/>
            <person name="Lipman D."/>
            <person name="Collins F.S."/>
            <person name="Jang W."/>
            <person name="Sherry S."/>
            <person name="Feolo M."/>
            <person name="Misquitta L."/>
            <person name="Lee E."/>
            <person name="Rotmistrovsky K."/>
            <person name="Greenhut S.F."/>
            <person name="Schaefer C.F."/>
            <person name="Buetow K."/>
            <person name="Bonner T.I."/>
            <person name="Haussler D."/>
            <person name="Kent J."/>
            <person name="Kiekhaus M."/>
            <person name="Furey T."/>
            <person name="Brent M."/>
            <person name="Prange C."/>
            <person name="Schreiber K."/>
            <person name="Shapiro N."/>
            <person name="Bhat N.K."/>
            <person name="Hopkins R.F."/>
            <person name="Hsie F."/>
            <person name="Driscoll T."/>
            <person name="Soares M.B."/>
            <person name="Casavant T.L."/>
            <person name="Scheetz T.E."/>
            <person name="Brown-stein M.J."/>
            <person name="Usdin T.B."/>
            <person name="Toshiyuki S."/>
            <person name="Carninci P."/>
            <person name="Piao Y."/>
            <person name="Dudekula D.B."/>
            <person name="Ko M.S."/>
            <person name="Kawakami K."/>
            <person name="Suzuki Y."/>
            <person name="Sugano S."/>
            <person name="Gruber C.E."/>
            <person name="Smith M.R."/>
            <person name="Simmons B."/>
            <person name="Moore T."/>
            <person name="Waterman R."/>
            <person name="Johnson S.L."/>
            <person name="Ruan Y."/>
            <person name="Wei C.L."/>
            <person name="Mathavan S."/>
            <person name="Gunaratne P.H."/>
            <person name="Wu J."/>
            <person name="Garcia A.M."/>
            <person name="Hulyk S.W."/>
            <person name="Fuh E."/>
            <person name="Yuan Y."/>
            <person name="Sneed A."/>
            <person name="Kowis C."/>
            <person name="Hodgson A."/>
            <person name="Muzny D.M."/>
            <person name="McPherson J."/>
            <person name="Gibbs R.A."/>
            <person name="Fahey J."/>
            <person name="Helton E."/>
            <person name="Ketteman M."/>
            <person name="Madan A."/>
            <person name="Rodrigues S."/>
            <person name="Sanchez A."/>
            <person name="Whiting M."/>
            <person name="Madari A."/>
            <person name="Young A.C."/>
            <person name="Wetherby K.D."/>
            <person name="Granite S.J."/>
            <person name="Kwong P.N."/>
            <person name="Brinkley C.P."/>
            <person name="Pearson R.L."/>
            <person name="Bouffard G.G."/>
            <person name="Blakesly R.W."/>
            <person name="Green E.D."/>
            <person name="Dickson M.C."/>
            <person name="Rodriguez A.C."/>
            <person name="Grimwood J."/>
            <person name="Schmutz J."/>
            <person name="Myers R.M."/>
            <person name="Butterfield Y.S."/>
            <person name="Griffith M."/>
            <person name="Griffith O.L."/>
            <person name="Krzywinski M.I."/>
            <person name="Liao N."/>
            <person name="Morin R."/>
            <person name="Morrin R."/>
            <person name="Palmquist D."/>
            <person name="Petrescu A.S."/>
            <person name="Skalska U."/>
            <person name="Smailus D.E."/>
            <person name="Stott J.M."/>
            <person name="Schnerch A."/>
            <person name="Schein J.E."/>
            <person name="Jones S.J."/>
            <person name="Holt R.A."/>
            <person name="Baross A."/>
            <person name="Marra M.A."/>
            <person name="Clifton S."/>
            <person name="Makowski K.A."/>
            <person name="Bosak S."/>
            <person name="Malek J."/>
        </authorList>
    </citation>
    <scope>NUCLEOTIDE SEQUENCE [LARGE SCALE MRNA]</scope>
    <source>
        <tissue evidence="1">Brain</tissue>
    </source>
</reference>
<gene>
    <name evidence="3" type="primary">Gm5087</name>
    <name evidence="1" type="synonym">EG328354</name>
</gene>
<dbReference type="OrthoDB" id="9623856at2759"/>
<dbReference type="MGI" id="MGI:3643653">
    <property type="gene designation" value="Gm5087"/>
</dbReference>
<organism evidence="2">
    <name type="scientific">Mus musculus</name>
    <name type="common">Mouse</name>
    <dbReference type="NCBI Taxonomy" id="10090"/>
    <lineage>
        <taxon>Eukaryota</taxon>
        <taxon>Metazoa</taxon>
        <taxon>Chordata</taxon>
        <taxon>Craniata</taxon>
        <taxon>Vertebrata</taxon>
        <taxon>Euteleostomi</taxon>
        <taxon>Mammalia</taxon>
        <taxon>Eutheria</taxon>
        <taxon>Euarchontoglires</taxon>
        <taxon>Glires</taxon>
        <taxon>Rodentia</taxon>
        <taxon>Myomorpha</taxon>
        <taxon>Muroidea</taxon>
        <taxon>Muridae</taxon>
        <taxon>Murinae</taxon>
        <taxon>Mus</taxon>
        <taxon>Mus</taxon>
    </lineage>
</organism>
<reference evidence="2" key="9">
    <citation type="journal article" date="2005" name="Science">
        <title>Antisense Transcription in the Mammalian Transcriptome.</title>
        <authorList>
            <consortium name="RIKEN Genome Exploration Research Group and Genome Science Group (Genome Network Project Core Group) and the FANTOM Consortium"/>
        </authorList>
    </citation>
    <scope>NUCLEOTIDE SEQUENCE</scope>
    <source>
        <strain evidence="2">C57BL/6J</strain>
        <tissue evidence="2">Hippocampus</tissue>
    </source>
</reference>
<reference evidence="2" key="5">
    <citation type="journal article" date="2002" name="Nature">
        <title>Analysis of the mouse transcriptome based on functional annotation of 60,770 full-length cDNAs.</title>
        <authorList>
            <consortium name="The FANTOM Consortium and the RIKEN Genome Exploration Research Group Phase I and II Team"/>
        </authorList>
    </citation>
    <scope>NUCLEOTIDE SEQUENCE</scope>
    <source>
        <strain evidence="2">C57BL/6J</strain>
        <tissue evidence="2">Hippocampus</tissue>
    </source>
</reference>
<dbReference type="AGR" id="MGI:3643653"/>
<reference evidence="2" key="4">
    <citation type="journal article" date="2001" name="Nature">
        <title>Functional annotation of a full-length mouse cDNA collection.</title>
        <authorList>
            <consortium name="The RIKEN Genome Exploration Research Group Phase II Team and the FANTOM Consortium"/>
        </authorList>
    </citation>
    <scope>NUCLEOTIDE SEQUENCE</scope>
    <source>
        <strain evidence="2">C57BL/6J</strain>
        <tissue evidence="2">Hippocampus</tissue>
    </source>
</reference>
<proteinExistence type="evidence at transcript level"/>